<evidence type="ECO:0000313" key="2">
    <source>
        <dbReference type="EMBL" id="RST62147.1"/>
    </source>
</evidence>
<accession>A0A3R9ZEE7</accession>
<evidence type="ECO:0000313" key="3">
    <source>
        <dbReference type="Proteomes" id="UP000279470"/>
    </source>
</evidence>
<organism evidence="2 3">
    <name type="scientific">Candidatus Aquarickettsia rohweri</name>
    <dbReference type="NCBI Taxonomy" id="2602574"/>
    <lineage>
        <taxon>Bacteria</taxon>
        <taxon>Pseudomonadati</taxon>
        <taxon>Pseudomonadota</taxon>
        <taxon>Alphaproteobacteria</taxon>
        <taxon>Rickettsiales</taxon>
        <taxon>Candidatus Midichloriaceae</taxon>
        <taxon>Candidatus Aquarickettsia</taxon>
    </lineage>
</organism>
<name>A0A3R9ZEE7_9RICK</name>
<gene>
    <name evidence="2" type="ORF">EIC27_06575</name>
</gene>
<dbReference type="AlphaFoldDB" id="A0A3R9ZEE7"/>
<dbReference type="EMBL" id="RXFM01000121">
    <property type="protein sequence ID" value="RST62147.1"/>
    <property type="molecule type" value="Genomic_DNA"/>
</dbReference>
<protein>
    <submittedName>
        <fullName evidence="2">Uncharacterized protein</fullName>
    </submittedName>
</protein>
<feature type="coiled-coil region" evidence="1">
    <location>
        <begin position="49"/>
        <end position="76"/>
    </location>
</feature>
<sequence>MQESIYHFAYALEEDKIKYENPIGVFVGRLCKGKGWFEAEYISEKEKSLKQLILIKKKKQKEKEELINEYSKVEYEPWRESLSEEEVKGIELEMPESVKKGHSVFRENYWREYFTEKILMPKLTEKGLISKEEDHEDQLKKGN</sequence>
<dbReference type="Proteomes" id="UP000279470">
    <property type="component" value="Unassembled WGS sequence"/>
</dbReference>
<comment type="caution">
    <text evidence="2">The sequence shown here is derived from an EMBL/GenBank/DDBJ whole genome shotgun (WGS) entry which is preliminary data.</text>
</comment>
<keyword evidence="3" id="KW-1185">Reference proteome</keyword>
<reference evidence="3" key="1">
    <citation type="submission" date="2018-11" db="EMBL/GenBank/DDBJ databases">
        <title>Phylogenetic, genomic, and biogeographic characterization of a novel and ubiquitous marine invertebrate-associated Rickettsiales parasite, Candidatus Marinoinvertebrata rohwerii, gen. nov., sp. nov.</title>
        <authorList>
            <person name="Klinges J.G."/>
            <person name="Rosales S.M."/>
            <person name="Mcminds R."/>
            <person name="Shaver E.C."/>
            <person name="Shantz A."/>
            <person name="Peters E.C."/>
            <person name="Burkepile D.E."/>
            <person name="Silliman B.R."/>
            <person name="Vega Thurber R.L."/>
        </authorList>
    </citation>
    <scope>NUCLEOTIDE SEQUENCE [LARGE SCALE GENOMIC DNA]</scope>
    <source>
        <strain evidence="3">a_cerv_44</strain>
    </source>
</reference>
<keyword evidence="1" id="KW-0175">Coiled coil</keyword>
<proteinExistence type="predicted"/>
<evidence type="ECO:0000256" key="1">
    <source>
        <dbReference type="SAM" id="Coils"/>
    </source>
</evidence>